<keyword evidence="4" id="KW-0677">Repeat</keyword>
<dbReference type="RefSeq" id="XP_014676770.1">
    <property type="nucleotide sequence ID" value="XM_014821284.1"/>
</dbReference>
<evidence type="ECO:0000256" key="3">
    <source>
        <dbReference type="ARBA" id="ARBA00022574"/>
    </source>
</evidence>
<accession>A0ABM1EX49</accession>
<reference evidence="8" key="1">
    <citation type="submission" date="2025-08" db="UniProtKB">
        <authorList>
            <consortium name="RefSeq"/>
        </authorList>
    </citation>
    <scope>IDENTIFICATION</scope>
</reference>
<evidence type="ECO:0000313" key="7">
    <source>
        <dbReference type="Proteomes" id="UP000695022"/>
    </source>
</evidence>
<feature type="compositionally biased region" description="Acidic residues" evidence="5">
    <location>
        <begin position="612"/>
        <end position="641"/>
    </location>
</feature>
<feature type="region of interest" description="Disordered" evidence="5">
    <location>
        <begin position="1363"/>
        <end position="1400"/>
    </location>
</feature>
<feature type="region of interest" description="Disordered" evidence="5">
    <location>
        <begin position="369"/>
        <end position="396"/>
    </location>
</feature>
<feature type="region of interest" description="Disordered" evidence="5">
    <location>
        <begin position="947"/>
        <end position="1033"/>
    </location>
</feature>
<dbReference type="Proteomes" id="UP000695022">
    <property type="component" value="Unplaced"/>
</dbReference>
<dbReference type="PRINTS" id="PR00962">
    <property type="entry name" value="LETHAL2GIANT"/>
</dbReference>
<proteinExistence type="inferred from homology"/>
<dbReference type="InterPro" id="IPR036322">
    <property type="entry name" value="WD40_repeat_dom_sf"/>
</dbReference>
<keyword evidence="2" id="KW-0268">Exocytosis</keyword>
<evidence type="ECO:0000256" key="5">
    <source>
        <dbReference type="SAM" id="MobiDB-lite"/>
    </source>
</evidence>
<feature type="compositionally biased region" description="Basic and acidic residues" evidence="5">
    <location>
        <begin position="1253"/>
        <end position="1268"/>
    </location>
</feature>
<sequence length="1444" mass="160294">MLRFIKRGHHHESEARQKLQKELFEFKKTVRHGFPHRPSAMAYDPMLKLLAIGTRNGQVRIYGAPGVEFDGQHAQGEVDNGVTRLYFLPGEGRIISVLEDNSVHMWEWNLKDGESVLELTKSLSVEEQKKVSTCCLTSSGEALLVGTEGGNIYLMDTKTFELMDSVIYQDVVMQNVPDDYKATSPGAVESIIEHPLKPHKFLIGYSRGLMVLWDNKSLNADQTFMTNHQLESLAWVRGGDKFASAHNDGSYMVWNTLSALDLSHGSTTPYGPFPCKAISKISYMTSSGEPYVVFRGGMPRASYGDRNTVSMMRGDAHVVFDFTSKIIEFIVLSDAEENDGRWTTLTLSSCYLHGDLRAHRQRPRHFGHAKGHEALTPKRRPAEDSPLGLPAGHRASDDPPAACTALALHSDWGLVAAGTAHGFTLFDYVQRRAVMSRCTLNASDMRARAYEQNGIGAPQTSSSRCASRFRGWRTSRRGEERPRAATKERRMLAKKDRPSTTQPQVLSLIHVSRWKCSSKKEKEQKDKKEKKEKKEKKGKERKGKLSVEEKAAAEEKHEVKEEEGASKKETEEEVNKEGDVKAAEKVDKENVEETVEEKKQEEKEPEEKSEEKTDENEKEEKTDEEEDKEEELPPLIIEEELPTLKIEEANEEQEAPAEAKEEKEQEKEEEEKTEEVKETKEDKEVAVVVEAVKPAVDLAEEKIRTVERQIEPRAMDDSMASMVRSLLLTQSFLISGAHNQPTLWAGINAGTIYAYTVTVPGESKRQEESVSAQLGKEVQLKHRAPVLAMTITDGTGCPLPDSADVRSERAKQPDMKAGHKIVIASMEQFKIFHLPSLKPYCKYKLTAHEGALVRKVGFVKFRSSKNDDYAEWCLSCLSNQGDVSTYNVPQLRKQLQASCTRKDDISGISSALFTQDGEGFYQNSSSELTRFTISARKRTQPHCHLVLAEGMRPAPPETLEEEEKKPKGEEERKESGEESKEEAATDESQPPSADVTGDITQDSITDHTAVASAAAEKHDEKPAEGATAETEMDFVRIGEGAGEAADDITRDLYHEVVVDKPSLVDFSRSGGPSIITVEMVTDSFPEEVLLEEPEAEESEKQTRTTEADGTVVVTTVNTRVETTREEQEAATITLKVTTVTTTIVKEGSEGKSRQVLTERKIMRMEQKRAPVGGSAAAADPKDAVADAVVEETVVEETVVEDAVARDAPASATEAVAERQQPILILKEPEPRLMIEQPEPRLMITDCDAAAAAREGEADREEAERRVEVTTEESSQLVEEVLAEVREASYQVEATPGGAAMDDDDHVGSQRIVIGNDSFPDEIILEATTASTAECAVAPPTVGEQEEAQPSAEEQQWAALEHEISDEHVTTTQVTVVEQAPSGDDHQPQTELTTDGTGDSHAPLAKIEELDAYIEEVTAIEEQEERATLKRMKKKAKKEKEKAKK</sequence>
<dbReference type="InterPro" id="IPR013577">
    <property type="entry name" value="LLGL2"/>
</dbReference>
<feature type="region of interest" description="Disordered" evidence="5">
    <location>
        <begin position="453"/>
        <end position="679"/>
    </location>
</feature>
<feature type="region of interest" description="Disordered" evidence="5">
    <location>
        <begin position="1250"/>
        <end position="1274"/>
    </location>
</feature>
<feature type="compositionally biased region" description="Basic and acidic residues" evidence="5">
    <location>
        <begin position="657"/>
        <end position="666"/>
    </location>
</feature>
<dbReference type="InterPro" id="IPR015943">
    <property type="entry name" value="WD40/YVTN_repeat-like_dom_sf"/>
</dbReference>
<dbReference type="PANTHER" id="PTHR10241:SF29">
    <property type="entry name" value="LETHAL(2) GIANT LARVAE PROTEIN"/>
    <property type="match status" value="1"/>
</dbReference>
<dbReference type="GeneID" id="106816661"/>
<keyword evidence="7" id="KW-1185">Reference proteome</keyword>
<protein>
    <submittedName>
        <fullName evidence="8">LOW QUALITY PROTEIN: lethal(2) giant larvae protein homolog 1-like</fullName>
    </submittedName>
</protein>
<dbReference type="Gene3D" id="2.130.10.10">
    <property type="entry name" value="YVTN repeat-like/Quinoprotein amine dehydrogenase"/>
    <property type="match status" value="1"/>
</dbReference>
<dbReference type="InterPro" id="IPR000664">
    <property type="entry name" value="Lethal2_giant"/>
</dbReference>
<dbReference type="Pfam" id="PF08366">
    <property type="entry name" value="LLGL"/>
    <property type="match status" value="1"/>
</dbReference>
<feature type="region of interest" description="Disordered" evidence="5">
    <location>
        <begin position="1164"/>
        <end position="1183"/>
    </location>
</feature>
<comment type="similarity">
    <text evidence="1">Belongs to the WD repeat L(2)GL family.</text>
</comment>
<dbReference type="PANTHER" id="PTHR10241">
    <property type="entry name" value="LETHAL 2 GIANT LARVAE PROTEIN"/>
    <property type="match status" value="1"/>
</dbReference>
<dbReference type="SUPFAM" id="SSF50978">
    <property type="entry name" value="WD40 repeat-like"/>
    <property type="match status" value="1"/>
</dbReference>
<evidence type="ECO:0000313" key="8">
    <source>
        <dbReference type="RefSeq" id="XP_014676770.1"/>
    </source>
</evidence>
<evidence type="ECO:0000256" key="4">
    <source>
        <dbReference type="ARBA" id="ARBA00022737"/>
    </source>
</evidence>
<feature type="compositionally biased region" description="Basic and acidic residues" evidence="5">
    <location>
        <begin position="962"/>
        <end position="983"/>
    </location>
</feature>
<feature type="compositionally biased region" description="Basic and acidic residues" evidence="5">
    <location>
        <begin position="370"/>
        <end position="383"/>
    </location>
</feature>
<feature type="domain" description="Lethal giant larvae homologue 2" evidence="6">
    <location>
        <begin position="267"/>
        <end position="339"/>
    </location>
</feature>
<name>A0ABM1EX49_PRICU</name>
<feature type="compositionally biased region" description="Basic and acidic residues" evidence="5">
    <location>
        <begin position="476"/>
        <end position="498"/>
    </location>
</feature>
<evidence type="ECO:0000256" key="2">
    <source>
        <dbReference type="ARBA" id="ARBA00022483"/>
    </source>
</evidence>
<keyword evidence="3" id="KW-0853">WD repeat</keyword>
<organism evidence="7 8">
    <name type="scientific">Priapulus caudatus</name>
    <name type="common">Priapulid worm</name>
    <dbReference type="NCBI Taxonomy" id="37621"/>
    <lineage>
        <taxon>Eukaryota</taxon>
        <taxon>Metazoa</taxon>
        <taxon>Ecdysozoa</taxon>
        <taxon>Scalidophora</taxon>
        <taxon>Priapulida</taxon>
        <taxon>Priapulimorpha</taxon>
        <taxon>Priapulimorphida</taxon>
        <taxon>Priapulidae</taxon>
        <taxon>Priapulus</taxon>
    </lineage>
</organism>
<gene>
    <name evidence="8" type="primary">LOC106816661</name>
</gene>
<feature type="compositionally biased region" description="Basic and acidic residues" evidence="5">
    <location>
        <begin position="518"/>
        <end position="529"/>
    </location>
</feature>
<evidence type="ECO:0000259" key="6">
    <source>
        <dbReference type="Pfam" id="PF08366"/>
    </source>
</evidence>
<feature type="region of interest" description="Disordered" evidence="5">
    <location>
        <begin position="1422"/>
        <end position="1444"/>
    </location>
</feature>
<feature type="compositionally biased region" description="Basic and acidic residues" evidence="5">
    <location>
        <begin position="535"/>
        <end position="611"/>
    </location>
</feature>
<dbReference type="InterPro" id="IPR001680">
    <property type="entry name" value="WD40_rpt"/>
</dbReference>
<dbReference type="SMART" id="SM00320">
    <property type="entry name" value="WD40"/>
    <property type="match status" value="5"/>
</dbReference>
<evidence type="ECO:0000256" key="1">
    <source>
        <dbReference type="ARBA" id="ARBA00008070"/>
    </source>
</evidence>